<protein>
    <submittedName>
        <fullName evidence="3">Uncharacterized protein</fullName>
    </submittedName>
</protein>
<evidence type="ECO:0000256" key="2">
    <source>
        <dbReference type="SAM" id="SignalP"/>
    </source>
</evidence>
<dbReference type="EMBL" id="SORF01000005">
    <property type="protein sequence ID" value="TDY48064.1"/>
    <property type="molecule type" value="Genomic_DNA"/>
</dbReference>
<keyword evidence="2" id="KW-0732">Signal</keyword>
<proteinExistence type="predicted"/>
<sequence>MVGKQHNGTRVRRALRSRLHFAWLGALIAAAMVETCPFVANAQVDKQAVSMSAEVGYSGYYSTDDWVPVHIVIHHTGASTMGDLVVAINESLSTGRRSAGLLQWPIALPRDGWTSKEIALPGNILNKGATVSLIAGDETLATASLTGNAVSHVALVGVISDNPQETQFLAGVSSDSTPVLPVALDASSVPAAVDLLAGLSAIVVSIPELSSLSTAQGIALREWVKVGGLLIVTGAGSSPPGWPALPLMAGALSQVSAQPLADFAGVEPSAGALATDAAAARGDARIWAGSNQTPLLASEQIGRGQIWQTAFSPMDPHLLAWTGDAQMWTTIFRSAILAKGAASAIPALFSESGALSLTSVGDALAPLRMPSLSTFGAVFLIYMIVAGPLAFLWLHRRRKETWAWAVLPVLSAVTTVGIYAFGGSERPKGLLLDGVGVIDLSGDGNGIAYAAEAFMSPDSGDFRLEFPSGSDVLTLTSDNQPLTKSIVTNRAGATHVLLYSVPRWHVRYLYTSGMDHACGEITTQFTDSYGLLFGTVENDTPYTLDDVAVFWKGTMVRLGTLVPGQAKTIPVGGGSTTASWISDYGAYNRALTHGIGRSLGAYLSSWTPGASANDAQAMIIATTTGRTPQLPTPAGERRVASAKTLTLIREYAPVAESVEAD</sequence>
<gene>
    <name evidence="3" type="ORF">C7445_105246</name>
</gene>
<dbReference type="RefSeq" id="WP_243835033.1">
    <property type="nucleotide sequence ID" value="NZ_SORF01000005.1"/>
</dbReference>
<evidence type="ECO:0000313" key="3">
    <source>
        <dbReference type="EMBL" id="TDY48064.1"/>
    </source>
</evidence>
<accession>A0A4R8LRQ2</accession>
<dbReference type="Proteomes" id="UP000294581">
    <property type="component" value="Unassembled WGS sequence"/>
</dbReference>
<feature type="transmembrane region" description="Helical" evidence="1">
    <location>
        <begin position="375"/>
        <end position="394"/>
    </location>
</feature>
<reference evidence="3 4" key="1">
    <citation type="submission" date="2019-03" db="EMBL/GenBank/DDBJ databases">
        <title>Genomic Encyclopedia of Type Strains, Phase IV (KMG-IV): sequencing the most valuable type-strain genomes for metagenomic binning, comparative biology and taxonomic classification.</title>
        <authorList>
            <person name="Goeker M."/>
        </authorList>
    </citation>
    <scope>NUCLEOTIDE SEQUENCE [LARGE SCALE GENOMIC DNA]</scope>
    <source>
        <strain evidence="3 4">DSM 17974</strain>
    </source>
</reference>
<feature type="chain" id="PRO_5020269303" evidence="2">
    <location>
        <begin position="43"/>
        <end position="661"/>
    </location>
</feature>
<keyword evidence="4" id="KW-1185">Reference proteome</keyword>
<feature type="transmembrane region" description="Helical" evidence="1">
    <location>
        <begin position="401"/>
        <end position="422"/>
    </location>
</feature>
<dbReference type="SUPFAM" id="SSF52317">
    <property type="entry name" value="Class I glutamine amidotransferase-like"/>
    <property type="match status" value="1"/>
</dbReference>
<organism evidence="3 4">
    <name type="scientific">Alicyclobacillus sacchari</name>
    <dbReference type="NCBI Taxonomy" id="392010"/>
    <lineage>
        <taxon>Bacteria</taxon>
        <taxon>Bacillati</taxon>
        <taxon>Bacillota</taxon>
        <taxon>Bacilli</taxon>
        <taxon>Bacillales</taxon>
        <taxon>Alicyclobacillaceae</taxon>
        <taxon>Alicyclobacillus</taxon>
    </lineage>
</organism>
<keyword evidence="1" id="KW-0812">Transmembrane</keyword>
<keyword evidence="1" id="KW-0472">Membrane</keyword>
<evidence type="ECO:0000256" key="1">
    <source>
        <dbReference type="SAM" id="Phobius"/>
    </source>
</evidence>
<keyword evidence="1" id="KW-1133">Transmembrane helix</keyword>
<dbReference type="InterPro" id="IPR029062">
    <property type="entry name" value="Class_I_gatase-like"/>
</dbReference>
<feature type="signal peptide" evidence="2">
    <location>
        <begin position="1"/>
        <end position="42"/>
    </location>
</feature>
<comment type="caution">
    <text evidence="3">The sequence shown here is derived from an EMBL/GenBank/DDBJ whole genome shotgun (WGS) entry which is preliminary data.</text>
</comment>
<dbReference type="AlphaFoldDB" id="A0A4R8LRQ2"/>
<name>A0A4R8LRQ2_9BACL</name>
<evidence type="ECO:0000313" key="4">
    <source>
        <dbReference type="Proteomes" id="UP000294581"/>
    </source>
</evidence>